<name>A0A9I9D266_CUCME</name>
<sequence>MANALCLIRQMAVNSSPRGILSTFPLRTTSFPQIWNNFSIRLMFFSTNNPSDHYEDTVREFSMILKRKDWVILLNNEDSLRKLNPEVVCSVLQKSEIDDSVRLQNFFYWSSSKMSTPQNLLSYSILAIRLCNSGLIHQAQNMLEKLLETRKPPLEILDSLDVRFFE</sequence>
<evidence type="ECO:0008006" key="2">
    <source>
        <dbReference type="Google" id="ProtNLM"/>
    </source>
</evidence>
<dbReference type="EnsemblPlants" id="MELO3C011746.2.1">
    <property type="protein sequence ID" value="MELO3C011746.2.1"/>
    <property type="gene ID" value="MELO3C011746.2"/>
</dbReference>
<dbReference type="Gramene" id="MELO3C011746.2.1">
    <property type="protein sequence ID" value="MELO3C011746.2.1"/>
    <property type="gene ID" value="MELO3C011746.2"/>
</dbReference>
<organism evidence="1">
    <name type="scientific">Cucumis melo</name>
    <name type="common">Muskmelon</name>
    <dbReference type="NCBI Taxonomy" id="3656"/>
    <lineage>
        <taxon>Eukaryota</taxon>
        <taxon>Viridiplantae</taxon>
        <taxon>Streptophyta</taxon>
        <taxon>Embryophyta</taxon>
        <taxon>Tracheophyta</taxon>
        <taxon>Spermatophyta</taxon>
        <taxon>Magnoliopsida</taxon>
        <taxon>eudicotyledons</taxon>
        <taxon>Gunneridae</taxon>
        <taxon>Pentapetalae</taxon>
        <taxon>rosids</taxon>
        <taxon>fabids</taxon>
        <taxon>Cucurbitales</taxon>
        <taxon>Cucurbitaceae</taxon>
        <taxon>Benincaseae</taxon>
        <taxon>Cucumis</taxon>
    </lineage>
</organism>
<proteinExistence type="predicted"/>
<evidence type="ECO:0000313" key="1">
    <source>
        <dbReference type="EnsemblPlants" id="MELO3C011746.2.1"/>
    </source>
</evidence>
<accession>A0A9I9D266</accession>
<dbReference type="AlphaFoldDB" id="A0A9I9D266"/>
<reference evidence="1" key="1">
    <citation type="submission" date="2023-03" db="UniProtKB">
        <authorList>
            <consortium name="EnsemblPlants"/>
        </authorList>
    </citation>
    <scope>IDENTIFICATION</scope>
</reference>
<protein>
    <recommendedName>
        <fullName evidence="2">Pentatricopeptide repeat-containing protein</fullName>
    </recommendedName>
</protein>